<evidence type="ECO:0000256" key="1">
    <source>
        <dbReference type="ARBA" id="ARBA00010370"/>
    </source>
</evidence>
<organism evidence="12">
    <name type="scientific">Medioppia subpectinata</name>
    <dbReference type="NCBI Taxonomy" id="1979941"/>
    <lineage>
        <taxon>Eukaryota</taxon>
        <taxon>Metazoa</taxon>
        <taxon>Ecdysozoa</taxon>
        <taxon>Arthropoda</taxon>
        <taxon>Chelicerata</taxon>
        <taxon>Arachnida</taxon>
        <taxon>Acari</taxon>
        <taxon>Acariformes</taxon>
        <taxon>Sarcoptiformes</taxon>
        <taxon>Oribatida</taxon>
        <taxon>Brachypylina</taxon>
        <taxon>Oppioidea</taxon>
        <taxon>Oppiidae</taxon>
        <taxon>Medioppia</taxon>
    </lineage>
</organism>
<comment type="cofactor">
    <cofactor evidence="8">
        <name>Zn(2+)</name>
        <dbReference type="ChEBI" id="CHEBI:29105"/>
    </cofactor>
    <text evidence="8">Binds 2 Zn(2+) ions per subunit.</text>
</comment>
<comment type="similarity">
    <text evidence="1">Belongs to the peptidase M10A family.</text>
</comment>
<dbReference type="InterPro" id="IPR024079">
    <property type="entry name" value="MetalloPept_cat_dom_sf"/>
</dbReference>
<dbReference type="InterPro" id="IPR021190">
    <property type="entry name" value="Pept_M10A"/>
</dbReference>
<keyword evidence="5" id="KW-0378">Hydrolase</keyword>
<feature type="binding site" evidence="8">
    <location>
        <position position="204"/>
    </location>
    <ligand>
        <name>Zn(2+)</name>
        <dbReference type="ChEBI" id="CHEBI:29105"/>
        <label>1</label>
    </ligand>
</feature>
<keyword evidence="6 8" id="KW-0862">Zinc</keyword>
<dbReference type="Proteomes" id="UP000759131">
    <property type="component" value="Unassembled WGS sequence"/>
</dbReference>
<accession>A0A7R9Q5S1</accession>
<keyword evidence="13" id="KW-1185">Reference proteome</keyword>
<feature type="binding site" description="in inhibited form" evidence="8">
    <location>
        <position position="103"/>
    </location>
    <ligand>
        <name>Zn(2+)</name>
        <dbReference type="ChEBI" id="CHEBI:29105"/>
        <label>2</label>
        <note>catalytic</note>
    </ligand>
</feature>
<keyword evidence="3 8" id="KW-0479">Metal-binding</keyword>
<evidence type="ECO:0000256" key="2">
    <source>
        <dbReference type="ARBA" id="ARBA00022670"/>
    </source>
</evidence>
<sequence length="210" mass="24799">MKMYLRIIKLFLIYFSISICESINENDIYSHGMSFPKYVFSTIDAMKFLNRFGYMDKMPKNNSIDMSSPKMKSVVVDFQRFMGIEETGSLDTKTMDMMNEPRCGVADNISSRTKRNYKMHSKHSKYSKRYRRYALQGSVWPTKNLTWKVTKYSNRDNLRGRDRDIDRLMEYALNEWSKNSGLNFVRETGNKKAMIEIGWKVMDHSDGNPF</sequence>
<dbReference type="GO" id="GO:0004222">
    <property type="term" value="F:metalloendopeptidase activity"/>
    <property type="evidence" value="ECO:0007669"/>
    <property type="project" value="InterPro"/>
</dbReference>
<dbReference type="AlphaFoldDB" id="A0A7R9Q5S1"/>
<dbReference type="GO" id="GO:0006508">
    <property type="term" value="P:proteolysis"/>
    <property type="evidence" value="ECO:0007669"/>
    <property type="project" value="UniProtKB-KW"/>
</dbReference>
<evidence type="ECO:0000256" key="6">
    <source>
        <dbReference type="ARBA" id="ARBA00022833"/>
    </source>
</evidence>
<dbReference type="OrthoDB" id="406838at2759"/>
<dbReference type="PANTHER" id="PTHR10201:SF291">
    <property type="entry name" value="MATRIX METALLOPROTEINASE 1, ISOFORM C-RELATED"/>
    <property type="match status" value="1"/>
</dbReference>
<evidence type="ECO:0000259" key="10">
    <source>
        <dbReference type="Pfam" id="PF00413"/>
    </source>
</evidence>
<evidence type="ECO:0000259" key="11">
    <source>
        <dbReference type="Pfam" id="PF01471"/>
    </source>
</evidence>
<dbReference type="EMBL" id="CAJPIZ010012319">
    <property type="protein sequence ID" value="CAG2113634.1"/>
    <property type="molecule type" value="Genomic_DNA"/>
</dbReference>
<feature type="signal peptide" evidence="9">
    <location>
        <begin position="1"/>
        <end position="22"/>
    </location>
</feature>
<keyword evidence="7" id="KW-0482">Metalloprotease</keyword>
<feature type="domain" description="Peptidase M10 metallopeptidase" evidence="10">
    <location>
        <begin position="140"/>
        <end position="210"/>
    </location>
</feature>
<evidence type="ECO:0000256" key="7">
    <source>
        <dbReference type="ARBA" id="ARBA00023049"/>
    </source>
</evidence>
<feature type="chain" id="PRO_5036211775" description="Matrix metalloproteinase" evidence="9">
    <location>
        <begin position="23"/>
        <end position="210"/>
    </location>
</feature>
<dbReference type="GO" id="GO:0030574">
    <property type="term" value="P:collagen catabolic process"/>
    <property type="evidence" value="ECO:0007669"/>
    <property type="project" value="TreeGrafter"/>
</dbReference>
<gene>
    <name evidence="12" type="ORF">OSB1V03_LOCUS13602</name>
</gene>
<dbReference type="InterPro" id="IPR001818">
    <property type="entry name" value="Pept_M10_metallopeptidase"/>
</dbReference>
<evidence type="ECO:0008006" key="14">
    <source>
        <dbReference type="Google" id="ProtNLM"/>
    </source>
</evidence>
<evidence type="ECO:0000313" key="12">
    <source>
        <dbReference type="EMBL" id="CAD7633204.1"/>
    </source>
</evidence>
<dbReference type="PANTHER" id="PTHR10201">
    <property type="entry name" value="MATRIX METALLOPROTEINASE"/>
    <property type="match status" value="1"/>
</dbReference>
<dbReference type="Pfam" id="PF01471">
    <property type="entry name" value="PG_binding_1"/>
    <property type="match status" value="1"/>
</dbReference>
<dbReference type="InterPro" id="IPR002477">
    <property type="entry name" value="Peptidoglycan-bd-like"/>
</dbReference>
<dbReference type="EMBL" id="OC866894">
    <property type="protein sequence ID" value="CAD7633204.1"/>
    <property type="molecule type" value="Genomic_DNA"/>
</dbReference>
<keyword evidence="4 9" id="KW-0732">Signal</keyword>
<evidence type="ECO:0000256" key="9">
    <source>
        <dbReference type="SAM" id="SignalP"/>
    </source>
</evidence>
<evidence type="ECO:0000313" key="13">
    <source>
        <dbReference type="Proteomes" id="UP000759131"/>
    </source>
</evidence>
<dbReference type="InterPro" id="IPR036365">
    <property type="entry name" value="PGBD-like_sf"/>
</dbReference>
<evidence type="ECO:0000256" key="8">
    <source>
        <dbReference type="PIRSR" id="PIRSR621190-2"/>
    </source>
</evidence>
<evidence type="ECO:0000256" key="3">
    <source>
        <dbReference type="ARBA" id="ARBA00022723"/>
    </source>
</evidence>
<dbReference type="GO" id="GO:0030198">
    <property type="term" value="P:extracellular matrix organization"/>
    <property type="evidence" value="ECO:0007669"/>
    <property type="project" value="TreeGrafter"/>
</dbReference>
<protein>
    <recommendedName>
        <fullName evidence="14">Matrix metalloproteinase</fullName>
    </recommendedName>
</protein>
<dbReference type="SUPFAM" id="SSF55486">
    <property type="entry name" value="Metalloproteases ('zincins'), catalytic domain"/>
    <property type="match status" value="1"/>
</dbReference>
<dbReference type="SUPFAM" id="SSF47090">
    <property type="entry name" value="PGBD-like"/>
    <property type="match status" value="1"/>
</dbReference>
<feature type="binding site" evidence="8">
    <location>
        <position position="206"/>
    </location>
    <ligand>
        <name>Zn(2+)</name>
        <dbReference type="ChEBI" id="CHEBI:29105"/>
        <label>1</label>
    </ligand>
</feature>
<dbReference type="GO" id="GO:0008270">
    <property type="term" value="F:zinc ion binding"/>
    <property type="evidence" value="ECO:0007669"/>
    <property type="project" value="InterPro"/>
</dbReference>
<dbReference type="Pfam" id="PF00413">
    <property type="entry name" value="Peptidase_M10"/>
    <property type="match status" value="1"/>
</dbReference>
<feature type="non-terminal residue" evidence="12">
    <location>
        <position position="210"/>
    </location>
</feature>
<name>A0A7R9Q5S1_9ACAR</name>
<dbReference type="Gene3D" id="3.40.390.10">
    <property type="entry name" value="Collagenase (Catalytic Domain)"/>
    <property type="match status" value="1"/>
</dbReference>
<keyword evidence="2" id="KW-0645">Protease</keyword>
<dbReference type="PRINTS" id="PR00138">
    <property type="entry name" value="MATRIXIN"/>
</dbReference>
<evidence type="ECO:0000256" key="5">
    <source>
        <dbReference type="ARBA" id="ARBA00022801"/>
    </source>
</evidence>
<reference evidence="12" key="1">
    <citation type="submission" date="2020-11" db="EMBL/GenBank/DDBJ databases">
        <authorList>
            <person name="Tran Van P."/>
        </authorList>
    </citation>
    <scope>NUCLEOTIDE SEQUENCE</scope>
</reference>
<evidence type="ECO:0000256" key="4">
    <source>
        <dbReference type="ARBA" id="ARBA00022729"/>
    </source>
</evidence>
<proteinExistence type="inferred from homology"/>
<dbReference type="GO" id="GO:0031012">
    <property type="term" value="C:extracellular matrix"/>
    <property type="evidence" value="ECO:0007669"/>
    <property type="project" value="InterPro"/>
</dbReference>
<feature type="domain" description="Peptidoglycan binding-like" evidence="11">
    <location>
        <begin position="47"/>
        <end position="98"/>
    </location>
</feature>